<sequence>MTPISAFAMTSTLAGARRARGAGAGVRLGGTPKTLPSRDGRAGVRGSQAAELLVELDDEEDEVEDEDVEEDVFESDDEPAGLDAGELLDVEPRESLR</sequence>
<evidence type="ECO:0000313" key="3">
    <source>
        <dbReference type="Proteomes" id="UP000619355"/>
    </source>
</evidence>
<accession>A0A919C7C4</accession>
<keyword evidence="3" id="KW-1185">Reference proteome</keyword>
<protein>
    <submittedName>
        <fullName evidence="2">Uncharacterized protein</fullName>
    </submittedName>
</protein>
<feature type="compositionally biased region" description="Acidic residues" evidence="1">
    <location>
        <begin position="54"/>
        <end position="80"/>
    </location>
</feature>
<proteinExistence type="predicted"/>
<evidence type="ECO:0000313" key="2">
    <source>
        <dbReference type="EMBL" id="GHG55100.1"/>
    </source>
</evidence>
<name>A0A919C7C4_9ACTN</name>
<feature type="region of interest" description="Disordered" evidence="1">
    <location>
        <begin position="18"/>
        <end position="97"/>
    </location>
</feature>
<dbReference type="Proteomes" id="UP000619355">
    <property type="component" value="Unassembled WGS sequence"/>
</dbReference>
<evidence type="ECO:0000256" key="1">
    <source>
        <dbReference type="SAM" id="MobiDB-lite"/>
    </source>
</evidence>
<gene>
    <name evidence="2" type="ORF">GCM10018980_40320</name>
</gene>
<comment type="caution">
    <text evidence="2">The sequence shown here is derived from an EMBL/GenBank/DDBJ whole genome shotgun (WGS) entry which is preliminary data.</text>
</comment>
<dbReference type="EMBL" id="BNBF01000011">
    <property type="protein sequence ID" value="GHG55100.1"/>
    <property type="molecule type" value="Genomic_DNA"/>
</dbReference>
<organism evidence="2 3">
    <name type="scientific">Streptomyces capoamus</name>
    <dbReference type="NCBI Taxonomy" id="68183"/>
    <lineage>
        <taxon>Bacteria</taxon>
        <taxon>Bacillati</taxon>
        <taxon>Actinomycetota</taxon>
        <taxon>Actinomycetes</taxon>
        <taxon>Kitasatosporales</taxon>
        <taxon>Streptomycetaceae</taxon>
        <taxon>Streptomyces</taxon>
    </lineage>
</organism>
<reference evidence="3" key="1">
    <citation type="journal article" date="2019" name="Int. J. Syst. Evol. Microbiol.">
        <title>The Global Catalogue of Microorganisms (GCM) 10K type strain sequencing project: providing services to taxonomists for standard genome sequencing and annotation.</title>
        <authorList>
            <consortium name="The Broad Institute Genomics Platform"/>
            <consortium name="The Broad Institute Genome Sequencing Center for Infectious Disease"/>
            <person name="Wu L."/>
            <person name="Ma J."/>
        </authorList>
    </citation>
    <scope>NUCLEOTIDE SEQUENCE [LARGE SCALE GENOMIC DNA]</scope>
    <source>
        <strain evidence="3">JCM 4253</strain>
    </source>
</reference>
<dbReference type="AlphaFoldDB" id="A0A919C7C4"/>